<keyword evidence="1" id="KW-0129">CBS domain</keyword>
<feature type="domain" description="CBS" evidence="3">
    <location>
        <begin position="89"/>
        <end position="145"/>
    </location>
</feature>
<dbReference type="PIRSF" id="PIRSF036990">
    <property type="entry name" value="UCP036990_CBS_BON"/>
    <property type="match status" value="1"/>
</dbReference>
<dbReference type="AlphaFoldDB" id="A0A3B0RWG0"/>
<dbReference type="Gene3D" id="3.10.580.10">
    <property type="entry name" value="CBS-domain"/>
    <property type="match status" value="1"/>
</dbReference>
<evidence type="ECO:0000256" key="1">
    <source>
        <dbReference type="ARBA" id="ARBA00023122"/>
    </source>
</evidence>
<dbReference type="PROSITE" id="PS50914">
    <property type="entry name" value="BON"/>
    <property type="match status" value="1"/>
</dbReference>
<evidence type="ECO:0000313" key="4">
    <source>
        <dbReference type="EMBL" id="VAV96627.1"/>
    </source>
</evidence>
<dbReference type="PROSITE" id="PS51371">
    <property type="entry name" value="CBS"/>
    <property type="match status" value="2"/>
</dbReference>
<dbReference type="CDD" id="cd04586">
    <property type="entry name" value="CBS_pair_BON_assoc"/>
    <property type="match status" value="1"/>
</dbReference>
<reference evidence="4" key="1">
    <citation type="submission" date="2018-06" db="EMBL/GenBank/DDBJ databases">
        <authorList>
            <person name="Zhirakovskaya E."/>
        </authorList>
    </citation>
    <scope>NUCLEOTIDE SEQUENCE</scope>
</reference>
<dbReference type="Pfam" id="PF00571">
    <property type="entry name" value="CBS"/>
    <property type="match status" value="2"/>
</dbReference>
<dbReference type="Pfam" id="PF04972">
    <property type="entry name" value="BON"/>
    <property type="match status" value="1"/>
</dbReference>
<dbReference type="EMBL" id="UOEK01000104">
    <property type="protein sequence ID" value="VAV96627.1"/>
    <property type="molecule type" value="Genomic_DNA"/>
</dbReference>
<dbReference type="InterPro" id="IPR046342">
    <property type="entry name" value="CBS_dom_sf"/>
</dbReference>
<dbReference type="Gene3D" id="3.30.1340.30">
    <property type="match status" value="1"/>
</dbReference>
<organism evidence="4">
    <name type="scientific">hydrothermal vent metagenome</name>
    <dbReference type="NCBI Taxonomy" id="652676"/>
    <lineage>
        <taxon>unclassified sequences</taxon>
        <taxon>metagenomes</taxon>
        <taxon>ecological metagenomes</taxon>
    </lineage>
</organism>
<dbReference type="InterPro" id="IPR051257">
    <property type="entry name" value="Diverse_CBS-Domain"/>
</dbReference>
<feature type="domain" description="BON" evidence="2">
    <location>
        <begin position="142"/>
        <end position="211"/>
    </location>
</feature>
<dbReference type="InterPro" id="IPR000644">
    <property type="entry name" value="CBS_dom"/>
</dbReference>
<proteinExistence type="predicted"/>
<dbReference type="InterPro" id="IPR017080">
    <property type="entry name" value="UCP036990_CBS_BON"/>
</dbReference>
<evidence type="ECO:0000259" key="3">
    <source>
        <dbReference type="PROSITE" id="PS51371"/>
    </source>
</evidence>
<feature type="domain" description="CBS" evidence="3">
    <location>
        <begin position="7"/>
        <end position="65"/>
    </location>
</feature>
<sequence length="216" mass="23577">MHVLDAMTTDVLTIGPDDSLKGAARLMLARGVSGLPVIDVDNKLVGIVTEADFVRQEAERSLHSRRRLLATVFGDGDAREHGETVRDVMTASPLVVTADARIVEAARVMNERGVKRLPVVDSEGSLIGIISRADIVAAYVRPDDVIEDAVREDIIKRVLMIDPTDLEVSVDDGVVSVKGQVDNRVDAQILEELTWRLEGVVSAEIDVSWRDGDDRT</sequence>
<name>A0A3B0RWG0_9ZZZZ</name>
<protein>
    <submittedName>
        <fullName evidence="4">CBS domain protein</fullName>
    </submittedName>
</protein>
<dbReference type="InterPro" id="IPR007055">
    <property type="entry name" value="BON_dom"/>
</dbReference>
<dbReference type="SUPFAM" id="SSF54631">
    <property type="entry name" value="CBS-domain pair"/>
    <property type="match status" value="1"/>
</dbReference>
<dbReference type="PANTHER" id="PTHR43080">
    <property type="entry name" value="CBS DOMAIN-CONTAINING PROTEIN CBSX3, MITOCHONDRIAL"/>
    <property type="match status" value="1"/>
</dbReference>
<evidence type="ECO:0000259" key="2">
    <source>
        <dbReference type="PROSITE" id="PS50914"/>
    </source>
</evidence>
<gene>
    <name evidence="4" type="ORF">MNBD_ACTINO02-3238</name>
</gene>
<accession>A0A3B0RWG0</accession>
<dbReference type="SMART" id="SM00116">
    <property type="entry name" value="CBS"/>
    <property type="match status" value="2"/>
</dbReference>
<dbReference type="PANTHER" id="PTHR43080:SF2">
    <property type="entry name" value="CBS DOMAIN-CONTAINING PROTEIN"/>
    <property type="match status" value="1"/>
</dbReference>